<dbReference type="GO" id="GO:0009052">
    <property type="term" value="P:pentose-phosphate shunt, non-oxidative branch"/>
    <property type="evidence" value="ECO:0007669"/>
    <property type="project" value="InterPro"/>
</dbReference>
<dbReference type="GO" id="GO:0004751">
    <property type="term" value="F:ribose-5-phosphate isomerase activity"/>
    <property type="evidence" value="ECO:0007669"/>
    <property type="project" value="UniProtKB-EC"/>
</dbReference>
<dbReference type="VEuPathDB" id="PiroplasmaDB:BEWA_053800"/>
<dbReference type="PANTHER" id="PTHR43748">
    <property type="entry name" value="RIBOSE-5-PHOSPHATE ISOMERASE 3, CHLOROPLASTIC-RELATED"/>
    <property type="match status" value="1"/>
</dbReference>
<evidence type="ECO:0000256" key="1">
    <source>
        <dbReference type="ARBA" id="ARBA00001713"/>
    </source>
</evidence>
<dbReference type="STRING" id="1537102.L1LDK9"/>
<dbReference type="EMBL" id="ACOU01000003">
    <property type="protein sequence ID" value="EKX73325.1"/>
    <property type="molecule type" value="Genomic_DNA"/>
</dbReference>
<dbReference type="SUPFAM" id="SSF100950">
    <property type="entry name" value="NagB/RpiA/CoA transferase-like"/>
    <property type="match status" value="1"/>
</dbReference>
<gene>
    <name evidence="6" type="ORF">BEWA_053800</name>
</gene>
<evidence type="ECO:0000256" key="3">
    <source>
        <dbReference type="ARBA" id="ARBA00008088"/>
    </source>
</evidence>
<dbReference type="EC" id="5.3.1.6" evidence="4"/>
<dbReference type="PANTHER" id="PTHR43748:SF3">
    <property type="entry name" value="RIBOSE-5-PHOSPHATE ISOMERASE 3, CHLOROPLASTIC-RELATED"/>
    <property type="match status" value="1"/>
</dbReference>
<accession>L1LDK9</accession>
<dbReference type="eggNOG" id="KOG3075">
    <property type="taxonomic scope" value="Eukaryota"/>
</dbReference>
<dbReference type="OrthoDB" id="1555531at2759"/>
<dbReference type="NCBIfam" id="TIGR00021">
    <property type="entry name" value="rpiA"/>
    <property type="match status" value="1"/>
</dbReference>
<protein>
    <recommendedName>
        <fullName evidence="4">ribose-5-phosphate isomerase</fullName>
        <ecNumber evidence="4">5.3.1.6</ecNumber>
    </recommendedName>
</protein>
<dbReference type="Proteomes" id="UP000031512">
    <property type="component" value="Unassembled WGS sequence"/>
</dbReference>
<evidence type="ECO:0000256" key="5">
    <source>
        <dbReference type="ARBA" id="ARBA00023235"/>
    </source>
</evidence>
<dbReference type="GeneID" id="15802932"/>
<dbReference type="Gene3D" id="3.40.50.1360">
    <property type="match status" value="1"/>
</dbReference>
<evidence type="ECO:0000256" key="4">
    <source>
        <dbReference type="ARBA" id="ARBA00011959"/>
    </source>
</evidence>
<dbReference type="AlphaFoldDB" id="L1LDK9"/>
<comment type="catalytic activity">
    <reaction evidence="1">
        <text>aldehydo-D-ribose 5-phosphate = D-ribulose 5-phosphate</text>
        <dbReference type="Rhea" id="RHEA:14657"/>
        <dbReference type="ChEBI" id="CHEBI:58121"/>
        <dbReference type="ChEBI" id="CHEBI:58273"/>
        <dbReference type="EC" id="5.3.1.6"/>
    </reaction>
</comment>
<evidence type="ECO:0000313" key="7">
    <source>
        <dbReference type="Proteomes" id="UP000031512"/>
    </source>
</evidence>
<evidence type="ECO:0000256" key="2">
    <source>
        <dbReference type="ARBA" id="ARBA00004988"/>
    </source>
</evidence>
<dbReference type="InterPro" id="IPR037171">
    <property type="entry name" value="NagB/RpiA_transferase-like"/>
</dbReference>
<dbReference type="InterPro" id="IPR004788">
    <property type="entry name" value="Ribose5P_isomerase_type_A"/>
</dbReference>
<comment type="caution">
    <text evidence="6">The sequence shown here is derived from an EMBL/GenBank/DDBJ whole genome shotgun (WGS) entry which is preliminary data.</text>
</comment>
<comment type="similarity">
    <text evidence="3">Belongs to the ribose 5-phosphate isomerase family.</text>
</comment>
<evidence type="ECO:0000313" key="6">
    <source>
        <dbReference type="EMBL" id="EKX73325.1"/>
    </source>
</evidence>
<dbReference type="UniPathway" id="UPA00115">
    <property type="reaction ID" value="UER00412"/>
</dbReference>
<dbReference type="Pfam" id="PF06026">
    <property type="entry name" value="Rib_5-P_isom_A"/>
    <property type="match status" value="1"/>
</dbReference>
<dbReference type="RefSeq" id="XP_004832777.1">
    <property type="nucleotide sequence ID" value="XM_004832720.1"/>
</dbReference>
<name>L1LDK9_THEEQ</name>
<proteinExistence type="inferred from homology"/>
<dbReference type="InterPro" id="IPR050262">
    <property type="entry name" value="Ribose-5P_isomerase"/>
</dbReference>
<dbReference type="CDD" id="cd01398">
    <property type="entry name" value="RPI_A"/>
    <property type="match status" value="1"/>
</dbReference>
<reference evidence="6 7" key="1">
    <citation type="journal article" date="2012" name="BMC Genomics">
        <title>Comparative genomic analysis and phylogenetic position of Theileria equi.</title>
        <authorList>
            <person name="Kappmeyer L.S."/>
            <person name="Thiagarajan M."/>
            <person name="Herndon D.R."/>
            <person name="Ramsay J.D."/>
            <person name="Caler E."/>
            <person name="Djikeng A."/>
            <person name="Gillespie J.J."/>
            <person name="Lau A.O."/>
            <person name="Roalson E.H."/>
            <person name="Silva J.C."/>
            <person name="Silva M.G."/>
            <person name="Suarez C.E."/>
            <person name="Ueti M.W."/>
            <person name="Nene V.M."/>
            <person name="Mealey R.H."/>
            <person name="Knowles D.P."/>
            <person name="Brayton K.A."/>
        </authorList>
    </citation>
    <scope>NUCLEOTIDE SEQUENCE [LARGE SCALE GENOMIC DNA]</scope>
    <source>
        <strain evidence="6 7">WA</strain>
    </source>
</reference>
<dbReference type="Gene3D" id="3.30.70.260">
    <property type="match status" value="1"/>
</dbReference>
<keyword evidence="5 6" id="KW-0413">Isomerase</keyword>
<keyword evidence="7" id="KW-1185">Reference proteome</keyword>
<comment type="pathway">
    <text evidence="2">Carbohydrate degradation; pentose phosphate pathway; D-ribose 5-phosphate from D-ribulose 5-phosphate (non-oxidative stage): step 1/1.</text>
</comment>
<sequence length="222" mass="24162">MDQLALMKVVAEKAVDENVKSNSVIALGTGRTASFAVKRVGQLLKEGKLENITAISTSVQTFELIKELNIPYISIDDAMSSNLSIEVAIDGADAVDPNLNLIKGAGGALFREFLVEQYAKEFVVIVDESKMCTDLLSHCKVPIEVVNFGHLSTCKLVYNTLKEHIAEWSVRKGADGSTFITDNGNVIMDVKFSGGDVDTLHRKINEVCPFSCVSTTILSFEL</sequence>
<organism evidence="6 7">
    <name type="scientific">Theileria equi strain WA</name>
    <dbReference type="NCBI Taxonomy" id="1537102"/>
    <lineage>
        <taxon>Eukaryota</taxon>
        <taxon>Sar</taxon>
        <taxon>Alveolata</taxon>
        <taxon>Apicomplexa</taxon>
        <taxon>Aconoidasida</taxon>
        <taxon>Piroplasmida</taxon>
        <taxon>Theileriidae</taxon>
        <taxon>Theileria</taxon>
    </lineage>
</organism>
<dbReference type="KEGG" id="beq:BEWA_053800"/>